<feature type="compositionally biased region" description="Acidic residues" evidence="2">
    <location>
        <begin position="72"/>
        <end position="87"/>
    </location>
</feature>
<evidence type="ECO:0000256" key="2">
    <source>
        <dbReference type="SAM" id="MobiDB-lite"/>
    </source>
</evidence>
<proteinExistence type="inferred from homology"/>
<accession>A0A8C0CZB5</accession>
<sequence>AASGGHSSSQCVGLSLSWPLPLRSTGSRCAGSVQDHHQGFEGEKGNCGEGENKGATLASGNANEKNRKQDVGEEEEESDEEEEEEEDERHGEEENGEEDVEAEAATCKWAVEDDEDENTDTKSRRLTRRPTLGNTPTDDTSCPLPDQNRNMNLKQGRKKEPKFLRPCFFFLLFF</sequence>
<protein>
    <submittedName>
        <fullName evidence="3">Uncharacterized protein</fullName>
    </submittedName>
</protein>
<dbReference type="Pfam" id="PF03247">
    <property type="entry name" value="Prothymosin"/>
    <property type="match status" value="1"/>
</dbReference>
<dbReference type="Ensembl" id="ENSBMST00010014558.1">
    <property type="protein sequence ID" value="ENSBMSP00010013113.1"/>
    <property type="gene ID" value="ENSBMSG00010009603.1"/>
</dbReference>
<evidence type="ECO:0000313" key="3">
    <source>
        <dbReference type="Ensembl" id="ENSBMSP00010013113.1"/>
    </source>
</evidence>
<organism evidence="3">
    <name type="scientific">Balaenoptera musculus</name>
    <name type="common">Blue whale</name>
    <dbReference type="NCBI Taxonomy" id="9771"/>
    <lineage>
        <taxon>Eukaryota</taxon>
        <taxon>Metazoa</taxon>
        <taxon>Chordata</taxon>
        <taxon>Craniata</taxon>
        <taxon>Vertebrata</taxon>
        <taxon>Euteleostomi</taxon>
        <taxon>Mammalia</taxon>
        <taxon>Eutheria</taxon>
        <taxon>Laurasiatheria</taxon>
        <taxon>Artiodactyla</taxon>
        <taxon>Whippomorpha</taxon>
        <taxon>Cetacea</taxon>
        <taxon>Mysticeti</taxon>
        <taxon>Balaenopteridae</taxon>
        <taxon>Balaenoptera</taxon>
    </lineage>
</organism>
<name>A0A8C0CZB5_BALMU</name>
<reference evidence="3" key="1">
    <citation type="submission" date="2023-09" db="UniProtKB">
        <authorList>
            <consortium name="Ensembl"/>
        </authorList>
    </citation>
    <scope>IDENTIFICATION</scope>
</reference>
<dbReference type="AlphaFoldDB" id="A0A8C0CZB5"/>
<feature type="region of interest" description="Disordered" evidence="2">
    <location>
        <begin position="22"/>
        <end position="152"/>
    </location>
</feature>
<dbReference type="InterPro" id="IPR004931">
    <property type="entry name" value="Pro/parathymosin"/>
</dbReference>
<comment type="similarity">
    <text evidence="1">Belongs to the pro/parathymosin family.</text>
</comment>
<feature type="compositionally biased region" description="Basic and acidic residues" evidence="2">
    <location>
        <begin position="34"/>
        <end position="52"/>
    </location>
</feature>
<evidence type="ECO:0000256" key="1">
    <source>
        <dbReference type="ARBA" id="ARBA00008032"/>
    </source>
</evidence>